<organism evidence="1 2">
    <name type="scientific">Candida boidinii</name>
    <name type="common">Yeast</name>
    <dbReference type="NCBI Taxonomy" id="5477"/>
    <lineage>
        <taxon>Eukaryota</taxon>
        <taxon>Fungi</taxon>
        <taxon>Dikarya</taxon>
        <taxon>Ascomycota</taxon>
        <taxon>Saccharomycotina</taxon>
        <taxon>Pichiomycetes</taxon>
        <taxon>Pichiales</taxon>
        <taxon>Pichiaceae</taxon>
        <taxon>Ogataea</taxon>
        <taxon>Ogataea/Candida clade</taxon>
    </lineage>
</organism>
<evidence type="ECO:0000313" key="2">
    <source>
        <dbReference type="Proteomes" id="UP001165101"/>
    </source>
</evidence>
<protein>
    <submittedName>
        <fullName evidence="1">Unnamed protein product</fullName>
    </submittedName>
</protein>
<accession>A0ACB5THG9</accession>
<dbReference type="EMBL" id="BSXV01000265">
    <property type="protein sequence ID" value="GME88341.1"/>
    <property type="molecule type" value="Genomic_DNA"/>
</dbReference>
<comment type="caution">
    <text evidence="1">The sequence shown here is derived from an EMBL/GenBank/DDBJ whole genome shotgun (WGS) entry which is preliminary data.</text>
</comment>
<reference evidence="1" key="1">
    <citation type="submission" date="2023-04" db="EMBL/GenBank/DDBJ databases">
        <title>Candida boidinii NBRC 1967.</title>
        <authorList>
            <person name="Ichikawa N."/>
            <person name="Sato H."/>
            <person name="Tonouchi N."/>
        </authorList>
    </citation>
    <scope>NUCLEOTIDE SEQUENCE</scope>
    <source>
        <strain evidence="1">NBRC 1967</strain>
    </source>
</reference>
<sequence length="543" mass="64020">MGLKNHVNAFNEMISENFNITGLNDEILIHIISKITNMNDLINFMNSNNQFKIIFKNYTKYILNKIIINGKFSNFDISNNNIFSELFQFNWFNNCQINGLIIEPFMKLSVLNNNSYNNNNNKFDKFIYLNIFGEVKLIITEYEYTQLVKNELNNFIKHTQGGDNNNNSSIIYPEIPKIPNKLKLNKDYLIDSNGTIFYILTFKHSKPHGKFINLINEKSYFMILDNDLNIWCNPYDKLLSPIVCLDYNFQNSELSIRDDDDDNNNNNNNNNNSTDDIIEDTDSISPIDLKISINSKYDYCKLMNEQYFIVFKNGLRIHHETYEPYIMNKTDMRPCVISTSELFDNHSILDFELIYDYLVFVSTTCNSNSVSTKNQNQLILNYLRFDTEFSYELKSIVYEFKINEFKSQIILNEEEKQQEENAYQFKNIISVSNEFFMIHINNKLYLYKIIHNNNFQIKNEIKLIKKIKIPINLSNLIFKIKSNYESNNNLIKINLILHNGELIKFKILINNNKFNESIEDLITSNNKNIIDYNNGITVCQIVN</sequence>
<proteinExistence type="predicted"/>
<evidence type="ECO:0000313" key="1">
    <source>
        <dbReference type="EMBL" id="GME88341.1"/>
    </source>
</evidence>
<keyword evidence="2" id="KW-1185">Reference proteome</keyword>
<gene>
    <name evidence="1" type="ORF">Cboi01_000084900</name>
</gene>
<dbReference type="Proteomes" id="UP001165101">
    <property type="component" value="Unassembled WGS sequence"/>
</dbReference>
<name>A0ACB5THG9_CANBO</name>